<name>A0A1D2M0U0_ORCCI</name>
<accession>A0A1D2M0U0</accession>
<sequence>MPHSKSSNYQKVDIKCWLYYSLVSFFSLLGWPCGNWKRSLSNLHPPPPPLALVLLLIQQSVLYQRMLRKWLQRIYSLLFFDKDQLEYIEIRCHPQNPPTFKFMLLVENVANFTGASNTMTHAIAAVSRNAAESMFGLDYSHQIPLPPAPQACQPVACTFLSC</sequence>
<gene>
    <name evidence="1" type="ORF">Ocin01_20109</name>
</gene>
<proteinExistence type="predicted"/>
<evidence type="ECO:0000313" key="1">
    <source>
        <dbReference type="EMBL" id="ODM86573.1"/>
    </source>
</evidence>
<evidence type="ECO:0000313" key="2">
    <source>
        <dbReference type="Proteomes" id="UP000094527"/>
    </source>
</evidence>
<dbReference type="AlphaFoldDB" id="A0A1D2M0U0"/>
<protein>
    <submittedName>
        <fullName evidence="1">Uncharacterized protein</fullName>
    </submittedName>
</protein>
<organism evidence="1 2">
    <name type="scientific">Orchesella cincta</name>
    <name type="common">Springtail</name>
    <name type="synonym">Podura cincta</name>
    <dbReference type="NCBI Taxonomy" id="48709"/>
    <lineage>
        <taxon>Eukaryota</taxon>
        <taxon>Metazoa</taxon>
        <taxon>Ecdysozoa</taxon>
        <taxon>Arthropoda</taxon>
        <taxon>Hexapoda</taxon>
        <taxon>Collembola</taxon>
        <taxon>Entomobryomorpha</taxon>
        <taxon>Entomobryoidea</taxon>
        <taxon>Orchesellidae</taxon>
        <taxon>Orchesellinae</taxon>
        <taxon>Orchesella</taxon>
    </lineage>
</organism>
<comment type="caution">
    <text evidence="1">The sequence shown here is derived from an EMBL/GenBank/DDBJ whole genome shotgun (WGS) entry which is preliminary data.</text>
</comment>
<reference evidence="1 2" key="1">
    <citation type="journal article" date="2016" name="Genome Biol. Evol.">
        <title>Gene Family Evolution Reflects Adaptation to Soil Environmental Stressors in the Genome of the Collembolan Orchesella cincta.</title>
        <authorList>
            <person name="Faddeeva-Vakhrusheva A."/>
            <person name="Derks M.F."/>
            <person name="Anvar S.Y."/>
            <person name="Agamennone V."/>
            <person name="Suring W."/>
            <person name="Smit S."/>
            <person name="van Straalen N.M."/>
            <person name="Roelofs D."/>
        </authorList>
    </citation>
    <scope>NUCLEOTIDE SEQUENCE [LARGE SCALE GENOMIC DNA]</scope>
    <source>
        <tissue evidence="1">Mixed pool</tissue>
    </source>
</reference>
<keyword evidence="2" id="KW-1185">Reference proteome</keyword>
<dbReference type="EMBL" id="LJIJ01008192">
    <property type="protein sequence ID" value="ODM86573.1"/>
    <property type="molecule type" value="Genomic_DNA"/>
</dbReference>
<dbReference type="Proteomes" id="UP000094527">
    <property type="component" value="Unassembled WGS sequence"/>
</dbReference>